<sequence>MCISLVIFENGRAFGDQASTPSPAASRKLQGDYENCIMHRGACATSNHKIPMKGNYIDT</sequence>
<organism evidence="1 2">
    <name type="scientific">Rosa chinensis</name>
    <name type="common">China rose</name>
    <dbReference type="NCBI Taxonomy" id="74649"/>
    <lineage>
        <taxon>Eukaryota</taxon>
        <taxon>Viridiplantae</taxon>
        <taxon>Streptophyta</taxon>
        <taxon>Embryophyta</taxon>
        <taxon>Tracheophyta</taxon>
        <taxon>Spermatophyta</taxon>
        <taxon>Magnoliopsida</taxon>
        <taxon>eudicotyledons</taxon>
        <taxon>Gunneridae</taxon>
        <taxon>Pentapetalae</taxon>
        <taxon>rosids</taxon>
        <taxon>fabids</taxon>
        <taxon>Rosales</taxon>
        <taxon>Rosaceae</taxon>
        <taxon>Rosoideae</taxon>
        <taxon>Rosoideae incertae sedis</taxon>
        <taxon>Rosa</taxon>
    </lineage>
</organism>
<name>A0A2P6Q3V6_ROSCH</name>
<reference evidence="1 2" key="1">
    <citation type="journal article" date="2018" name="Nat. Genet.">
        <title>The Rosa genome provides new insights in the design of modern roses.</title>
        <authorList>
            <person name="Bendahmane M."/>
        </authorList>
    </citation>
    <scope>NUCLEOTIDE SEQUENCE [LARGE SCALE GENOMIC DNA]</scope>
    <source>
        <strain evidence="2">cv. Old Blush</strain>
    </source>
</reference>
<evidence type="ECO:0000313" key="1">
    <source>
        <dbReference type="EMBL" id="PRQ28862.1"/>
    </source>
</evidence>
<dbReference type="Proteomes" id="UP000238479">
    <property type="component" value="Chromosome 5"/>
</dbReference>
<evidence type="ECO:0000313" key="2">
    <source>
        <dbReference type="Proteomes" id="UP000238479"/>
    </source>
</evidence>
<gene>
    <name evidence="1" type="ORF">RchiOBHm_Chr5g0007581</name>
</gene>
<proteinExistence type="predicted"/>
<dbReference type="AlphaFoldDB" id="A0A2P6Q3V6"/>
<dbReference type="Gramene" id="PRQ28862">
    <property type="protein sequence ID" value="PRQ28862"/>
    <property type="gene ID" value="RchiOBHm_Chr5g0007581"/>
</dbReference>
<protein>
    <submittedName>
        <fullName evidence="1">Uncharacterized protein</fullName>
    </submittedName>
</protein>
<accession>A0A2P6Q3V6</accession>
<keyword evidence="2" id="KW-1185">Reference proteome</keyword>
<dbReference type="EMBL" id="PDCK01000043">
    <property type="protein sequence ID" value="PRQ28862.1"/>
    <property type="molecule type" value="Genomic_DNA"/>
</dbReference>
<comment type="caution">
    <text evidence="1">The sequence shown here is derived from an EMBL/GenBank/DDBJ whole genome shotgun (WGS) entry which is preliminary data.</text>
</comment>